<dbReference type="InterPro" id="IPR005702">
    <property type="entry name" value="Wzc-like_C"/>
</dbReference>
<keyword evidence="3" id="KW-0175">Coiled coil</keyword>
<evidence type="ECO:0000259" key="4">
    <source>
        <dbReference type="Pfam" id="PF13807"/>
    </source>
</evidence>
<protein>
    <submittedName>
        <fullName evidence="5">Capsular exopolysaccharide family</fullName>
    </submittedName>
</protein>
<dbReference type="SUPFAM" id="SSF52540">
    <property type="entry name" value="P-loop containing nucleoside triphosphate hydrolases"/>
    <property type="match status" value="1"/>
</dbReference>
<keyword evidence="1" id="KW-0547">Nucleotide-binding</keyword>
<feature type="coiled-coil region" evidence="3">
    <location>
        <begin position="164"/>
        <end position="198"/>
    </location>
</feature>
<name>U5QM08_GLOK1</name>
<dbReference type="InterPro" id="IPR033756">
    <property type="entry name" value="YlxH/NBP35"/>
</dbReference>
<dbReference type="EMBL" id="CP003587">
    <property type="protein sequence ID" value="AGY58649.1"/>
    <property type="molecule type" value="Genomic_DNA"/>
</dbReference>
<dbReference type="eggNOG" id="COG3206">
    <property type="taxonomic scope" value="Bacteria"/>
</dbReference>
<evidence type="ECO:0000256" key="1">
    <source>
        <dbReference type="ARBA" id="ARBA00022741"/>
    </source>
</evidence>
<dbReference type="GO" id="GO:0005524">
    <property type="term" value="F:ATP binding"/>
    <property type="evidence" value="ECO:0007669"/>
    <property type="project" value="UniProtKB-KW"/>
</dbReference>
<feature type="domain" description="Tyrosine-protein kinase G-rich" evidence="4">
    <location>
        <begin position="365"/>
        <end position="441"/>
    </location>
</feature>
<dbReference type="CDD" id="cd05387">
    <property type="entry name" value="BY-kinase"/>
    <property type="match status" value="1"/>
</dbReference>
<dbReference type="InterPro" id="IPR027417">
    <property type="entry name" value="P-loop_NTPase"/>
</dbReference>
<sequence length="710" mass="76972">MATTVSLLRVFARHRLQAALAFTLVLGSCLATGLLTPVEYQSEAKLLFQDPGPEVSGLAGVADNGTYAHASDPIENRLELIKTGSVLQSAIEAAKPVNPKTHSVFSVDQLRAGLATKQILGTDIVVLSFKSGDPHSARQVVQAVADAFIRDMVASSRRRATAIRQFIQQKLPTVERNLKQAERDLQNFQNASGSVEIAVETQTAVNNLSTLETRQRELRAMFDSEQSQLDGLRQRLGGRTSAQAITRLAVSEDPDIQAMRAQLATLDADIARQSGRLGPQHPIMQSLQRQREALESLIDGRIRRLGGSSGEQSVKVDSVSQELTTTLAQLEVKHSGTGRELNNVTAAIGGYRQKLQVLPGRQVRYAQLTRKVQVNTNAFNLLANRLEEAKIAEAQGLANVQLVEPPSEPGAPVWPNFFVLAAAGTAAGIAAGVGSVALKEAFSRKVLSGPEVQQLLQIPVLASLPLIEARPSEALEAWNREAYRMLCMNLRFLGQLGNQAEPLIVVSSALPNEGKTNVSIRLARSMAHSRQRVLLIDADLVRPSVASLLKLEAGPGLAEWLYEQVGSGNPPPIESLIQPSASENLDVLTAGQLQLEDSASFLSPPALEALLAQLANRYDQIVVDTPPLGGYAHGYLFGARARGILLVVRPEHSEHEPLVRVKQVIERNRIKLLGLVLNGVNGRQELAYNYYQRKAVPEGTDILQLPSARH</sequence>
<dbReference type="AlphaFoldDB" id="U5QM08"/>
<accession>U5QM08</accession>
<evidence type="ECO:0000256" key="3">
    <source>
        <dbReference type="SAM" id="Coils"/>
    </source>
</evidence>
<dbReference type="Proteomes" id="UP000017396">
    <property type="component" value="Chromosome"/>
</dbReference>
<dbReference type="GO" id="GO:0005886">
    <property type="term" value="C:plasma membrane"/>
    <property type="evidence" value="ECO:0007669"/>
    <property type="project" value="TreeGrafter"/>
</dbReference>
<dbReference type="PANTHER" id="PTHR32309:SF13">
    <property type="entry name" value="FERRIC ENTEROBACTIN TRANSPORT PROTEIN FEPE"/>
    <property type="match status" value="1"/>
</dbReference>
<evidence type="ECO:0000256" key="2">
    <source>
        <dbReference type="ARBA" id="ARBA00022840"/>
    </source>
</evidence>
<dbReference type="STRING" id="1183438.GKIL_2403"/>
<organism evidence="5 6">
    <name type="scientific">Gloeobacter kilaueensis (strain ATCC BAA-2537 / CCAP 1431/1 / ULC 316 / JS1)</name>
    <dbReference type="NCBI Taxonomy" id="1183438"/>
    <lineage>
        <taxon>Bacteria</taxon>
        <taxon>Bacillati</taxon>
        <taxon>Cyanobacteriota</taxon>
        <taxon>Cyanophyceae</taxon>
        <taxon>Gloeobacterales</taxon>
        <taxon>Gloeobacteraceae</taxon>
        <taxon>Gloeobacter</taxon>
    </lineage>
</organism>
<dbReference type="InterPro" id="IPR050445">
    <property type="entry name" value="Bact_polysacc_biosynth/exp"/>
</dbReference>
<keyword evidence="2" id="KW-0067">ATP-binding</keyword>
<proteinExistence type="predicted"/>
<dbReference type="eggNOG" id="COG0489">
    <property type="taxonomic scope" value="Bacteria"/>
</dbReference>
<dbReference type="InterPro" id="IPR032807">
    <property type="entry name" value="GNVR"/>
</dbReference>
<dbReference type="Pfam" id="PF13807">
    <property type="entry name" value="GNVR"/>
    <property type="match status" value="1"/>
</dbReference>
<evidence type="ECO:0000313" key="5">
    <source>
        <dbReference type="EMBL" id="AGY58649.1"/>
    </source>
</evidence>
<dbReference type="GO" id="GO:0004713">
    <property type="term" value="F:protein tyrosine kinase activity"/>
    <property type="evidence" value="ECO:0007669"/>
    <property type="project" value="TreeGrafter"/>
</dbReference>
<dbReference type="PANTHER" id="PTHR32309">
    <property type="entry name" value="TYROSINE-PROTEIN KINASE"/>
    <property type="match status" value="1"/>
</dbReference>
<dbReference type="OrthoDB" id="9758283at2"/>
<dbReference type="Pfam" id="PF10609">
    <property type="entry name" value="ParA"/>
    <property type="match status" value="1"/>
</dbReference>
<gene>
    <name evidence="5" type="ORF">GKIL_2403</name>
</gene>
<dbReference type="RefSeq" id="WP_023173826.1">
    <property type="nucleotide sequence ID" value="NC_022600.1"/>
</dbReference>
<dbReference type="KEGG" id="glj:GKIL_2403"/>
<dbReference type="Gene3D" id="3.40.50.300">
    <property type="entry name" value="P-loop containing nucleotide triphosphate hydrolases"/>
    <property type="match status" value="1"/>
</dbReference>
<keyword evidence="6" id="KW-1185">Reference proteome</keyword>
<dbReference type="HOGENOM" id="CLU_009912_2_2_3"/>
<evidence type="ECO:0000313" key="6">
    <source>
        <dbReference type="Proteomes" id="UP000017396"/>
    </source>
</evidence>
<reference evidence="5 6" key="1">
    <citation type="journal article" date="2013" name="PLoS ONE">
        <title>Cultivation and Complete Genome Sequencing of Gloeobacter kilaueensis sp. nov., from a Lava Cave in Kilauea Caldera, Hawai'i.</title>
        <authorList>
            <person name="Saw J.H."/>
            <person name="Schatz M."/>
            <person name="Brown M.V."/>
            <person name="Kunkel D.D."/>
            <person name="Foster J.S."/>
            <person name="Shick H."/>
            <person name="Christensen S."/>
            <person name="Hou S."/>
            <person name="Wan X."/>
            <person name="Donachie S.P."/>
        </authorList>
    </citation>
    <scope>NUCLEOTIDE SEQUENCE [LARGE SCALE GENOMIC DNA]</scope>
    <source>
        <strain evidence="6">JS</strain>
    </source>
</reference>